<keyword evidence="2" id="KW-0472">Membrane</keyword>
<dbReference type="STRING" id="697329.Rumal_0310"/>
<feature type="region of interest" description="Disordered" evidence="1">
    <location>
        <begin position="162"/>
        <end position="271"/>
    </location>
</feature>
<proteinExistence type="predicted"/>
<dbReference type="HOGENOM" id="CLU_1026315_0_0_9"/>
<feature type="transmembrane region" description="Helical" evidence="2">
    <location>
        <begin position="43"/>
        <end position="62"/>
    </location>
</feature>
<dbReference type="RefSeq" id="WP_013497059.1">
    <property type="nucleotide sequence ID" value="NC_014833.1"/>
</dbReference>
<dbReference type="eggNOG" id="ENOG503248A">
    <property type="taxonomic scope" value="Bacteria"/>
</dbReference>
<reference evidence="3 4" key="1">
    <citation type="journal article" date="2011" name="J. Bacteriol.">
        <title>Complete genome of the cellulolytic ruminal bacterium Ruminococcus albus 7.</title>
        <authorList>
            <person name="Suen G."/>
            <person name="Stevenson D.M."/>
            <person name="Bruce D.C."/>
            <person name="Chertkov O."/>
            <person name="Copeland A."/>
            <person name="Cheng J.F."/>
            <person name="Detter C."/>
            <person name="Detter J.C."/>
            <person name="Goodwin L.A."/>
            <person name="Han C.S."/>
            <person name="Hauser L.J."/>
            <person name="Ivanova N.N."/>
            <person name="Kyrpides N.C."/>
            <person name="Land M.L."/>
            <person name="Lapidus A."/>
            <person name="Lucas S."/>
            <person name="Ovchinnikova G."/>
            <person name="Pitluck S."/>
            <person name="Tapia R."/>
            <person name="Woyke T."/>
            <person name="Boyum J."/>
            <person name="Mead D."/>
            <person name="Weimer P.J."/>
        </authorList>
    </citation>
    <scope>NUCLEOTIDE SEQUENCE [LARGE SCALE GENOMIC DNA]</scope>
    <source>
        <strain evidence="4">ATCC 27210 / DSM 20455 / JCM 14654 / NCDO 2250 / 7</strain>
    </source>
</reference>
<evidence type="ECO:0000313" key="4">
    <source>
        <dbReference type="Proteomes" id="UP000006919"/>
    </source>
</evidence>
<organism evidence="3 4">
    <name type="scientific">Ruminococcus albus (strain ATCC 27210 / DSM 20455 / JCM 14654 / NCDO 2250 / 7)</name>
    <dbReference type="NCBI Taxonomy" id="697329"/>
    <lineage>
        <taxon>Bacteria</taxon>
        <taxon>Bacillati</taxon>
        <taxon>Bacillota</taxon>
        <taxon>Clostridia</taxon>
        <taxon>Eubacteriales</taxon>
        <taxon>Oscillospiraceae</taxon>
        <taxon>Ruminococcus</taxon>
    </lineage>
</organism>
<evidence type="ECO:0000256" key="1">
    <source>
        <dbReference type="SAM" id="MobiDB-lite"/>
    </source>
</evidence>
<sequence length="271" mass="29792">MEDQFSKLRAESSGIDLPDECAENDRAVRYLALETGVGHYDNLNLLVLSVLMIFISVSFLAVSSGKIRSEEELILTKKSFLSGEFTKGLEERYIRELPIPEQMRSAEEHISFLYGIGNTISEKSSGNYDILRERQLEDAEHNAFEPDDEERDENAVTTKAVMTDKDGNTLTEPADAETAPGGGTTAVARPDSTSRTFTTSENDEDITTTNNNAPPVTTTTTIITVRTEPSQNTDDISDPPDTDPPITDEPDSKPDTDPIDTDPPTIDEPSE</sequence>
<feature type="compositionally biased region" description="Acidic residues" evidence="1">
    <location>
        <begin position="235"/>
        <end position="249"/>
    </location>
</feature>
<dbReference type="Proteomes" id="UP000006919">
    <property type="component" value="Chromosome"/>
</dbReference>
<dbReference type="OrthoDB" id="1821668at2"/>
<keyword evidence="2" id="KW-0812">Transmembrane</keyword>
<gene>
    <name evidence="3" type="ordered locus">Rumal_0310</name>
</gene>
<protein>
    <submittedName>
        <fullName evidence="3">Uncharacterized protein</fullName>
    </submittedName>
</protein>
<name>E6UDN9_RUMA7</name>
<evidence type="ECO:0000313" key="3">
    <source>
        <dbReference type="EMBL" id="ADU20867.1"/>
    </source>
</evidence>
<keyword evidence="2" id="KW-1133">Transmembrane helix</keyword>
<dbReference type="EMBL" id="CP002403">
    <property type="protein sequence ID" value="ADU20867.1"/>
    <property type="molecule type" value="Genomic_DNA"/>
</dbReference>
<accession>E6UDN9</accession>
<feature type="compositionally biased region" description="Low complexity" evidence="1">
    <location>
        <begin position="207"/>
        <end position="227"/>
    </location>
</feature>
<evidence type="ECO:0000256" key="2">
    <source>
        <dbReference type="SAM" id="Phobius"/>
    </source>
</evidence>
<dbReference type="AlphaFoldDB" id="E6UDN9"/>
<dbReference type="KEGG" id="ral:Rumal_0310"/>